<reference evidence="5" key="1">
    <citation type="submission" date="2018-06" db="EMBL/GenBank/DDBJ databases">
        <authorList>
            <person name="Zhirakovskaya E."/>
        </authorList>
    </citation>
    <scope>NUCLEOTIDE SEQUENCE</scope>
</reference>
<dbReference type="EMBL" id="UOET01000012">
    <property type="protein sequence ID" value="VAW26182.1"/>
    <property type="molecule type" value="Genomic_DNA"/>
</dbReference>
<dbReference type="Gene3D" id="3.90.76.10">
    <property type="entry name" value="Dipeptide-binding Protein, Domain 1"/>
    <property type="match status" value="1"/>
</dbReference>
<dbReference type="GO" id="GO:0015833">
    <property type="term" value="P:peptide transport"/>
    <property type="evidence" value="ECO:0007669"/>
    <property type="project" value="TreeGrafter"/>
</dbReference>
<dbReference type="PANTHER" id="PTHR30290:SF9">
    <property type="entry name" value="OLIGOPEPTIDE-BINDING PROTEIN APPA"/>
    <property type="match status" value="1"/>
</dbReference>
<keyword evidence="3" id="KW-0732">Signal</keyword>
<name>A0A3B0UI18_9ZZZZ</name>
<gene>
    <name evidence="5" type="ORF">MNBD_BACTEROID07-65</name>
</gene>
<protein>
    <submittedName>
        <fullName evidence="5">Dipeptide-binding ABC transporter, periplasmic substrate-binding component (TC 3.A.1.5.2)</fullName>
    </submittedName>
</protein>
<comment type="similarity">
    <text evidence="1">Belongs to the bacterial solute-binding protein 5 family.</text>
</comment>
<dbReference type="InterPro" id="IPR000914">
    <property type="entry name" value="SBP_5_dom"/>
</dbReference>
<dbReference type="Pfam" id="PF00496">
    <property type="entry name" value="SBP_bac_5"/>
    <property type="match status" value="1"/>
</dbReference>
<proteinExistence type="inferred from homology"/>
<dbReference type="GO" id="GO:1904680">
    <property type="term" value="F:peptide transmembrane transporter activity"/>
    <property type="evidence" value="ECO:0007669"/>
    <property type="project" value="TreeGrafter"/>
</dbReference>
<evidence type="ECO:0000256" key="3">
    <source>
        <dbReference type="ARBA" id="ARBA00022729"/>
    </source>
</evidence>
<dbReference type="PANTHER" id="PTHR30290">
    <property type="entry name" value="PERIPLASMIC BINDING COMPONENT OF ABC TRANSPORTER"/>
    <property type="match status" value="1"/>
</dbReference>
<dbReference type="CDD" id="cd00995">
    <property type="entry name" value="PBP2_NikA_DppA_OppA_like"/>
    <property type="match status" value="1"/>
</dbReference>
<evidence type="ECO:0000259" key="4">
    <source>
        <dbReference type="Pfam" id="PF00496"/>
    </source>
</evidence>
<evidence type="ECO:0000256" key="2">
    <source>
        <dbReference type="ARBA" id="ARBA00022448"/>
    </source>
</evidence>
<accession>A0A3B0UI18</accession>
<sequence length="302" mass="34865">MRTRQLFFLFLALLLVGLVSCNRQIHRHPGKMIFRYNEAAGLVNLDPAFAKDLPHIWVCNQLYNGLVQLDDSLHVRPAIARRWTISPDGKTYTFFLRRDVFFHNDPVFHGKKRKVTAADFVYSFQRLANPKTASPGSWVFDNVADTKTGKAFRALNDTTLQIRLKQPFPPFLSILAMQYCDVVPHEAVAFYGDAFRKHPVGTGPFFLKNWVEGVKMVLQKNPDYFERDSTGHRLPYLDAVAISFLRDKMTAFLEFTKGNLDFISGIDPSYKDEILTRTGQLRTKFQDRIKMLKSPYLNTEYL</sequence>
<dbReference type="Gene3D" id="3.40.190.10">
    <property type="entry name" value="Periplasmic binding protein-like II"/>
    <property type="match status" value="1"/>
</dbReference>
<dbReference type="PROSITE" id="PS51257">
    <property type="entry name" value="PROKAR_LIPOPROTEIN"/>
    <property type="match status" value="1"/>
</dbReference>
<feature type="domain" description="Solute-binding protein family 5" evidence="4">
    <location>
        <begin position="75"/>
        <end position="298"/>
    </location>
</feature>
<keyword evidence="2" id="KW-0813">Transport</keyword>
<dbReference type="SUPFAM" id="SSF53850">
    <property type="entry name" value="Periplasmic binding protein-like II"/>
    <property type="match status" value="1"/>
</dbReference>
<organism evidence="5">
    <name type="scientific">hydrothermal vent metagenome</name>
    <dbReference type="NCBI Taxonomy" id="652676"/>
    <lineage>
        <taxon>unclassified sequences</taxon>
        <taxon>metagenomes</taxon>
        <taxon>ecological metagenomes</taxon>
    </lineage>
</organism>
<evidence type="ECO:0000256" key="1">
    <source>
        <dbReference type="ARBA" id="ARBA00005695"/>
    </source>
</evidence>
<evidence type="ECO:0000313" key="5">
    <source>
        <dbReference type="EMBL" id="VAW26182.1"/>
    </source>
</evidence>
<feature type="non-terminal residue" evidence="5">
    <location>
        <position position="302"/>
    </location>
</feature>
<dbReference type="InterPro" id="IPR039424">
    <property type="entry name" value="SBP_5"/>
</dbReference>
<dbReference type="AlphaFoldDB" id="A0A3B0UI18"/>